<feature type="region of interest" description="Disordered" evidence="3">
    <location>
        <begin position="49"/>
        <end position="103"/>
    </location>
</feature>
<evidence type="ECO:0000256" key="1">
    <source>
        <dbReference type="ARBA" id="ARBA00022443"/>
    </source>
</evidence>
<dbReference type="SMART" id="SM00326">
    <property type="entry name" value="SH3"/>
    <property type="match status" value="1"/>
</dbReference>
<dbReference type="AlphaFoldDB" id="A0A067Q3Y4"/>
<dbReference type="HOGENOM" id="CLU_064552_0_0_1"/>
<gene>
    <name evidence="5" type="ORF">JAAARDRAFT_194450</name>
</gene>
<feature type="domain" description="SH3" evidence="4">
    <location>
        <begin position="100"/>
        <end position="161"/>
    </location>
</feature>
<dbReference type="PANTHER" id="PTHR45929:SF7">
    <property type="entry name" value="LAS SEVENTEEN-BINDING PROTEIN 1"/>
    <property type="match status" value="1"/>
</dbReference>
<feature type="compositionally biased region" description="Low complexity" evidence="3">
    <location>
        <begin position="161"/>
        <end position="179"/>
    </location>
</feature>
<dbReference type="PRINTS" id="PR00499">
    <property type="entry name" value="P67PHOX"/>
</dbReference>
<evidence type="ECO:0000256" key="3">
    <source>
        <dbReference type="SAM" id="MobiDB-lite"/>
    </source>
</evidence>
<dbReference type="PRINTS" id="PR00452">
    <property type="entry name" value="SH3DOMAIN"/>
</dbReference>
<dbReference type="PANTHER" id="PTHR45929">
    <property type="entry name" value="JAK PATHWAY SIGNAL TRANSDUCTION ADAPTOR MOLECULE"/>
    <property type="match status" value="1"/>
</dbReference>
<dbReference type="InterPro" id="IPR036028">
    <property type="entry name" value="SH3-like_dom_sf"/>
</dbReference>
<dbReference type="PROSITE" id="PS50002">
    <property type="entry name" value="SH3"/>
    <property type="match status" value="1"/>
</dbReference>
<evidence type="ECO:0000313" key="5">
    <source>
        <dbReference type="EMBL" id="KDQ57296.1"/>
    </source>
</evidence>
<dbReference type="EMBL" id="KL197720">
    <property type="protein sequence ID" value="KDQ57296.1"/>
    <property type="molecule type" value="Genomic_DNA"/>
</dbReference>
<dbReference type="OrthoDB" id="5983572at2759"/>
<reference evidence="6" key="1">
    <citation type="journal article" date="2014" name="Proc. Natl. Acad. Sci. U.S.A.">
        <title>Extensive sampling of basidiomycete genomes demonstrates inadequacy of the white-rot/brown-rot paradigm for wood decay fungi.</title>
        <authorList>
            <person name="Riley R."/>
            <person name="Salamov A.A."/>
            <person name="Brown D.W."/>
            <person name="Nagy L.G."/>
            <person name="Floudas D."/>
            <person name="Held B.W."/>
            <person name="Levasseur A."/>
            <person name="Lombard V."/>
            <person name="Morin E."/>
            <person name="Otillar R."/>
            <person name="Lindquist E.A."/>
            <person name="Sun H."/>
            <person name="LaButti K.M."/>
            <person name="Schmutz J."/>
            <person name="Jabbour D."/>
            <person name="Luo H."/>
            <person name="Baker S.E."/>
            <person name="Pisabarro A.G."/>
            <person name="Walton J.D."/>
            <person name="Blanchette R.A."/>
            <person name="Henrissat B."/>
            <person name="Martin F."/>
            <person name="Cullen D."/>
            <person name="Hibbett D.S."/>
            <person name="Grigoriev I.V."/>
        </authorList>
    </citation>
    <scope>NUCLEOTIDE SEQUENCE [LARGE SCALE GENOMIC DNA]</scope>
    <source>
        <strain evidence="6">MUCL 33604</strain>
    </source>
</reference>
<dbReference type="InterPro" id="IPR050670">
    <property type="entry name" value="STAM"/>
</dbReference>
<evidence type="ECO:0000313" key="6">
    <source>
        <dbReference type="Proteomes" id="UP000027265"/>
    </source>
</evidence>
<protein>
    <recommendedName>
        <fullName evidence="4">SH3 domain-containing protein</fullName>
    </recommendedName>
</protein>
<feature type="compositionally biased region" description="Low complexity" evidence="3">
    <location>
        <begin position="188"/>
        <end position="198"/>
    </location>
</feature>
<sequence>MTDAYLSHIINLTTQNLNFLVTQNIISRSEADAVISKFPPTAERLSDSVSRLGLGNSMPEISTPSMPEVPSVSSGVSGGGRFGVPPPQRRNIPPPPQKQPANPRAKAIYGYNEEGSEPNDLTFHAGDIIEIISETNDDWWTGKINGRQGLVPVNYVEKLPPSSISPSPSLPTRASSYAPPQSPPPSFPSNSYNSAPQAPYSPPPAPSPYQQPVSMYNPPPAYGQKESSAYNPYMQPPMQPVQQQQVVVAEPQEPPKKPSRFGGLGNIMATSAAGGVGFGAGSAVGSGLINAIF</sequence>
<feature type="region of interest" description="Disordered" evidence="3">
    <location>
        <begin position="161"/>
        <end position="263"/>
    </location>
</feature>
<dbReference type="FunFam" id="2.30.30.40:FF:000072">
    <property type="entry name" value="Unconventional Myosin IB"/>
    <property type="match status" value="1"/>
</dbReference>
<name>A0A067Q3Y4_9AGAM</name>
<dbReference type="InParanoid" id="A0A067Q3Y4"/>
<proteinExistence type="predicted"/>
<feature type="compositionally biased region" description="Low complexity" evidence="3">
    <location>
        <begin position="62"/>
        <end position="75"/>
    </location>
</feature>
<keyword evidence="6" id="KW-1185">Reference proteome</keyword>
<dbReference type="STRING" id="933084.A0A067Q3Y4"/>
<dbReference type="InterPro" id="IPR001452">
    <property type="entry name" value="SH3_domain"/>
</dbReference>
<dbReference type="Proteomes" id="UP000027265">
    <property type="component" value="Unassembled WGS sequence"/>
</dbReference>
<dbReference type="Pfam" id="PF00018">
    <property type="entry name" value="SH3_1"/>
    <property type="match status" value="1"/>
</dbReference>
<evidence type="ECO:0000256" key="2">
    <source>
        <dbReference type="PROSITE-ProRule" id="PRU00192"/>
    </source>
</evidence>
<keyword evidence="1 2" id="KW-0728">SH3 domain</keyword>
<feature type="compositionally biased region" description="Pro residues" evidence="3">
    <location>
        <begin position="199"/>
        <end position="209"/>
    </location>
</feature>
<accession>A0A067Q3Y4</accession>
<evidence type="ECO:0000259" key="4">
    <source>
        <dbReference type="PROSITE" id="PS50002"/>
    </source>
</evidence>
<dbReference type="Gene3D" id="2.30.30.40">
    <property type="entry name" value="SH3 Domains"/>
    <property type="match status" value="1"/>
</dbReference>
<organism evidence="5 6">
    <name type="scientific">Jaapia argillacea MUCL 33604</name>
    <dbReference type="NCBI Taxonomy" id="933084"/>
    <lineage>
        <taxon>Eukaryota</taxon>
        <taxon>Fungi</taxon>
        <taxon>Dikarya</taxon>
        <taxon>Basidiomycota</taxon>
        <taxon>Agaricomycotina</taxon>
        <taxon>Agaricomycetes</taxon>
        <taxon>Agaricomycetidae</taxon>
        <taxon>Jaapiales</taxon>
        <taxon>Jaapiaceae</taxon>
        <taxon>Jaapia</taxon>
    </lineage>
</organism>
<feature type="compositionally biased region" description="Pro residues" evidence="3">
    <location>
        <begin position="84"/>
        <end position="98"/>
    </location>
</feature>
<dbReference type="SUPFAM" id="SSF50044">
    <property type="entry name" value="SH3-domain"/>
    <property type="match status" value="1"/>
</dbReference>
<feature type="compositionally biased region" description="Low complexity" evidence="3">
    <location>
        <begin position="240"/>
        <end position="251"/>
    </location>
</feature>
<dbReference type="FunCoup" id="A0A067Q3Y4">
    <property type="interactions" value="64"/>
</dbReference>